<accession>A0AAE8ZZC3</accession>
<protein>
    <submittedName>
        <fullName evidence="2">Uncharacterized protein</fullName>
    </submittedName>
</protein>
<feature type="region of interest" description="Disordered" evidence="1">
    <location>
        <begin position="221"/>
        <end position="241"/>
    </location>
</feature>
<evidence type="ECO:0000313" key="2">
    <source>
        <dbReference type="EMBL" id="ULT85278.1"/>
    </source>
</evidence>
<sequence length="241" mass="26354">MTIFIQDASGKSSSSSTGKSSSRSAPEAPKETVVPPTRKSVDNEEVHEAGCGEGTVDAQVVGGSETTADDQEAVDSGTVDAQDVNLLGATEVMHPTAERPATTVTIVEKKKKGKNTEKVEEEAGEEEKKEDEKEKIGEESERPIREAKEKAKRIQAAATYLKEKKEEKEKKKKEAVMAAERHRRKMARKLPKGSMQRCTDIIGSILPLMEKTAKERKAALKRTLGSTAGSSWPLQKNMKME</sequence>
<evidence type="ECO:0000313" key="3">
    <source>
        <dbReference type="Proteomes" id="UP000827892"/>
    </source>
</evidence>
<dbReference type="Proteomes" id="UP000827892">
    <property type="component" value="Chromosome X"/>
</dbReference>
<dbReference type="EMBL" id="CP090896">
    <property type="protein sequence ID" value="ULT85278.1"/>
    <property type="molecule type" value="Genomic_DNA"/>
</dbReference>
<feature type="compositionally biased region" description="Basic and acidic residues" evidence="1">
    <location>
        <begin position="39"/>
        <end position="50"/>
    </location>
</feature>
<gene>
    <name evidence="2" type="ORF">L3Y34_013815</name>
</gene>
<reference evidence="2 3" key="1">
    <citation type="submission" date="2022-05" db="EMBL/GenBank/DDBJ databases">
        <title>Chromosome-level reference genomes for two strains of Caenorhabditis briggsae: an improved platform for comparative genomics.</title>
        <authorList>
            <person name="Stevens L."/>
            <person name="Andersen E.C."/>
        </authorList>
    </citation>
    <scope>NUCLEOTIDE SEQUENCE [LARGE SCALE GENOMIC DNA]</scope>
    <source>
        <strain evidence="2">QX1410_ONT</strain>
        <tissue evidence="2">Whole-organism</tissue>
    </source>
</reference>
<proteinExistence type="predicted"/>
<feature type="compositionally biased region" description="Polar residues" evidence="1">
    <location>
        <begin position="224"/>
        <end position="234"/>
    </location>
</feature>
<organism evidence="2 3">
    <name type="scientific">Caenorhabditis briggsae</name>
    <dbReference type="NCBI Taxonomy" id="6238"/>
    <lineage>
        <taxon>Eukaryota</taxon>
        <taxon>Metazoa</taxon>
        <taxon>Ecdysozoa</taxon>
        <taxon>Nematoda</taxon>
        <taxon>Chromadorea</taxon>
        <taxon>Rhabditida</taxon>
        <taxon>Rhabditina</taxon>
        <taxon>Rhabditomorpha</taxon>
        <taxon>Rhabditoidea</taxon>
        <taxon>Rhabditidae</taxon>
        <taxon>Peloderinae</taxon>
        <taxon>Caenorhabditis</taxon>
    </lineage>
</organism>
<dbReference type="AlphaFoldDB" id="A0AAE8ZZC3"/>
<name>A0AAE8ZZC3_CAEBR</name>
<feature type="compositionally biased region" description="Basic and acidic residues" evidence="1">
    <location>
        <begin position="126"/>
        <end position="149"/>
    </location>
</feature>
<feature type="region of interest" description="Disordered" evidence="1">
    <location>
        <begin position="1"/>
        <end position="150"/>
    </location>
</feature>
<feature type="compositionally biased region" description="Low complexity" evidence="1">
    <location>
        <begin position="9"/>
        <end position="24"/>
    </location>
</feature>
<feature type="compositionally biased region" description="Basic and acidic residues" evidence="1">
    <location>
        <begin position="162"/>
        <end position="175"/>
    </location>
</feature>
<feature type="region of interest" description="Disordered" evidence="1">
    <location>
        <begin position="162"/>
        <end position="195"/>
    </location>
</feature>
<feature type="compositionally biased region" description="Basic residues" evidence="1">
    <location>
        <begin position="181"/>
        <end position="191"/>
    </location>
</feature>
<evidence type="ECO:0000256" key="1">
    <source>
        <dbReference type="SAM" id="MobiDB-lite"/>
    </source>
</evidence>